<proteinExistence type="predicted"/>
<feature type="transmembrane region" description="Helical" evidence="2">
    <location>
        <begin position="104"/>
        <end position="126"/>
    </location>
</feature>
<feature type="transmembrane region" description="Helical" evidence="2">
    <location>
        <begin position="46"/>
        <end position="66"/>
    </location>
</feature>
<feature type="transmembrane region" description="Helical" evidence="2">
    <location>
        <begin position="21"/>
        <end position="40"/>
    </location>
</feature>
<feature type="transmembrane region" description="Helical" evidence="2">
    <location>
        <begin position="252"/>
        <end position="270"/>
    </location>
</feature>
<feature type="transmembrane region" description="Helical" evidence="2">
    <location>
        <begin position="351"/>
        <end position="370"/>
    </location>
</feature>
<feature type="transmembrane region" description="Helical" evidence="2">
    <location>
        <begin position="168"/>
        <end position="192"/>
    </location>
</feature>
<dbReference type="Gene3D" id="1.20.1250.20">
    <property type="entry name" value="MFS general substrate transporter like domains"/>
    <property type="match status" value="1"/>
</dbReference>
<dbReference type="PANTHER" id="PTHR23526:SF2">
    <property type="entry name" value="MAJOR FACILITATOR SUPERFAMILY (MFS) PROFILE DOMAIN-CONTAINING PROTEIN"/>
    <property type="match status" value="1"/>
</dbReference>
<feature type="transmembrane region" description="Helical" evidence="2">
    <location>
        <begin position="282"/>
        <end position="301"/>
    </location>
</feature>
<sequence>MRILGNVDRLDREAWLLILESGLFAIATALSNTFVNVYLWKIKNDLIIISWFNFTHYLTGAVTFIFAGWISKRIDRVIAIRLGVIFLSVFYLSVLLLGTQAIDYVILLGILLGVGGGFFWLAYNVLYFEITERENRDIYNGINGLMSSGVGIIAPLLSGWIITRVDQFTGYTVIFAISLGIFLAAVVVSFFFKRRVPQGRYRLVSVLSWTNQRKHHWQWVSLAMISQGMREGVFVFLIGLLVFVITKNELTLGTFFTAASLVSLLSFYIVGRFVKPKVRNTFIFIGTVMMGLAVLPFIFHISSWTIFILGVGGALFYPLYAAPLTSIVFDIIGKNEETAKLRVEYVVARELALNLGRLTSILIFIWWVSISADLMHLRWFILAMAFVQLGVWFAIRRVPPLKTA</sequence>
<evidence type="ECO:0000313" key="4">
    <source>
        <dbReference type="Proteomes" id="UP000199695"/>
    </source>
</evidence>
<dbReference type="STRING" id="1173111.SAMN05444955_101268"/>
<dbReference type="Proteomes" id="UP000199695">
    <property type="component" value="Unassembled WGS sequence"/>
</dbReference>
<dbReference type="AlphaFoldDB" id="A0A1H8ANV8"/>
<dbReference type="InterPro" id="IPR011701">
    <property type="entry name" value="MFS"/>
</dbReference>
<feature type="transmembrane region" description="Helical" evidence="2">
    <location>
        <begin position="307"/>
        <end position="331"/>
    </location>
</feature>
<dbReference type="GO" id="GO:0022857">
    <property type="term" value="F:transmembrane transporter activity"/>
    <property type="evidence" value="ECO:0007669"/>
    <property type="project" value="InterPro"/>
</dbReference>
<dbReference type="PANTHER" id="PTHR23526">
    <property type="entry name" value="INTEGRAL MEMBRANE TRANSPORT PROTEIN-RELATED"/>
    <property type="match status" value="1"/>
</dbReference>
<feature type="transmembrane region" description="Helical" evidence="2">
    <location>
        <begin position="228"/>
        <end position="246"/>
    </location>
</feature>
<reference evidence="3 4" key="1">
    <citation type="submission" date="2016-10" db="EMBL/GenBank/DDBJ databases">
        <authorList>
            <person name="de Groot N.N."/>
        </authorList>
    </citation>
    <scope>NUCLEOTIDE SEQUENCE [LARGE SCALE GENOMIC DNA]</scope>
    <source>
        <strain evidence="3 4">DSM 46701</strain>
    </source>
</reference>
<evidence type="ECO:0000256" key="1">
    <source>
        <dbReference type="ARBA" id="ARBA00004651"/>
    </source>
</evidence>
<keyword evidence="2" id="KW-0812">Transmembrane</keyword>
<dbReference type="RefSeq" id="WP_089964555.1">
    <property type="nucleotide sequence ID" value="NZ_FOCQ01000001.1"/>
</dbReference>
<comment type="subcellular location">
    <subcellularLocation>
        <location evidence="1">Cell membrane</location>
        <topology evidence="1">Multi-pass membrane protein</topology>
    </subcellularLocation>
</comment>
<dbReference type="OrthoDB" id="2086294at2"/>
<feature type="transmembrane region" description="Helical" evidence="2">
    <location>
        <begin position="138"/>
        <end position="162"/>
    </location>
</feature>
<gene>
    <name evidence="3" type="ORF">SAMN05444955_101268</name>
</gene>
<keyword evidence="2" id="KW-0472">Membrane</keyword>
<feature type="transmembrane region" description="Helical" evidence="2">
    <location>
        <begin position="376"/>
        <end position="395"/>
    </location>
</feature>
<dbReference type="InterPro" id="IPR036259">
    <property type="entry name" value="MFS_trans_sf"/>
</dbReference>
<accession>A0A1H8ANV8</accession>
<feature type="transmembrane region" description="Helical" evidence="2">
    <location>
        <begin position="78"/>
        <end position="98"/>
    </location>
</feature>
<dbReference type="GO" id="GO:0005886">
    <property type="term" value="C:plasma membrane"/>
    <property type="evidence" value="ECO:0007669"/>
    <property type="project" value="UniProtKB-SubCell"/>
</dbReference>
<protein>
    <submittedName>
        <fullName evidence="3">MFS transporter, YQGE family, putative transporter</fullName>
    </submittedName>
</protein>
<organism evidence="3 4">
    <name type="scientific">Lihuaxuella thermophila</name>
    <dbReference type="NCBI Taxonomy" id="1173111"/>
    <lineage>
        <taxon>Bacteria</taxon>
        <taxon>Bacillati</taxon>
        <taxon>Bacillota</taxon>
        <taxon>Bacilli</taxon>
        <taxon>Bacillales</taxon>
        <taxon>Thermoactinomycetaceae</taxon>
        <taxon>Lihuaxuella</taxon>
    </lineage>
</organism>
<keyword evidence="4" id="KW-1185">Reference proteome</keyword>
<keyword evidence="2" id="KW-1133">Transmembrane helix</keyword>
<evidence type="ECO:0000256" key="2">
    <source>
        <dbReference type="SAM" id="Phobius"/>
    </source>
</evidence>
<dbReference type="EMBL" id="FOCQ01000001">
    <property type="protein sequence ID" value="SEM72371.1"/>
    <property type="molecule type" value="Genomic_DNA"/>
</dbReference>
<evidence type="ECO:0000313" key="3">
    <source>
        <dbReference type="EMBL" id="SEM72371.1"/>
    </source>
</evidence>
<dbReference type="Pfam" id="PF07690">
    <property type="entry name" value="MFS_1"/>
    <property type="match status" value="1"/>
</dbReference>
<dbReference type="SUPFAM" id="SSF103473">
    <property type="entry name" value="MFS general substrate transporter"/>
    <property type="match status" value="1"/>
</dbReference>
<name>A0A1H8ANV8_9BACL</name>
<dbReference type="InterPro" id="IPR052528">
    <property type="entry name" value="Sugar_transport-like"/>
</dbReference>